<dbReference type="WBParaSite" id="Pan_g8465.t1">
    <property type="protein sequence ID" value="Pan_g8465.t1"/>
    <property type="gene ID" value="Pan_g8465"/>
</dbReference>
<sequence>MTRFLRQIPRDAQTTEEDTSSDGVPLRRLAWGKPVRNFQEFGQYRRKRWQQIAMKSREGSCERVSEAASHISARECDIGVPAAMILDFLVRRLEKSDESKPHPYQRPRRAESGPGRRKTAEMRLITMEREAETSIRKGRDRVVSKKRAIKFHRLERAQSLALCDRWVVRSDRRRR</sequence>
<proteinExistence type="predicted"/>
<name>A0A7E4WB32_PANRE</name>
<organism evidence="2 3">
    <name type="scientific">Panagrellus redivivus</name>
    <name type="common">Microworm</name>
    <dbReference type="NCBI Taxonomy" id="6233"/>
    <lineage>
        <taxon>Eukaryota</taxon>
        <taxon>Metazoa</taxon>
        <taxon>Ecdysozoa</taxon>
        <taxon>Nematoda</taxon>
        <taxon>Chromadorea</taxon>
        <taxon>Rhabditida</taxon>
        <taxon>Tylenchina</taxon>
        <taxon>Panagrolaimomorpha</taxon>
        <taxon>Panagrolaimoidea</taxon>
        <taxon>Panagrolaimidae</taxon>
        <taxon>Panagrellus</taxon>
    </lineage>
</organism>
<dbReference type="AlphaFoldDB" id="A0A7E4WB32"/>
<feature type="region of interest" description="Disordered" evidence="1">
    <location>
        <begin position="95"/>
        <end position="120"/>
    </location>
</feature>
<dbReference type="Proteomes" id="UP000492821">
    <property type="component" value="Unassembled WGS sequence"/>
</dbReference>
<accession>A0A7E4WB32</accession>
<evidence type="ECO:0000256" key="1">
    <source>
        <dbReference type="SAM" id="MobiDB-lite"/>
    </source>
</evidence>
<evidence type="ECO:0000313" key="2">
    <source>
        <dbReference type="Proteomes" id="UP000492821"/>
    </source>
</evidence>
<protein>
    <submittedName>
        <fullName evidence="3">Uncharacterized protein</fullName>
    </submittedName>
</protein>
<keyword evidence="2" id="KW-1185">Reference proteome</keyword>
<reference evidence="2" key="1">
    <citation type="journal article" date="2013" name="Genetics">
        <title>The draft genome and transcriptome of Panagrellus redivivus are shaped by the harsh demands of a free-living lifestyle.</title>
        <authorList>
            <person name="Srinivasan J."/>
            <person name="Dillman A.R."/>
            <person name="Macchietto M.G."/>
            <person name="Heikkinen L."/>
            <person name="Lakso M."/>
            <person name="Fracchia K.M."/>
            <person name="Antoshechkin I."/>
            <person name="Mortazavi A."/>
            <person name="Wong G."/>
            <person name="Sternberg P.W."/>
        </authorList>
    </citation>
    <scope>NUCLEOTIDE SEQUENCE [LARGE SCALE GENOMIC DNA]</scope>
    <source>
        <strain evidence="2">MT8872</strain>
    </source>
</reference>
<reference evidence="3" key="2">
    <citation type="submission" date="2020-10" db="UniProtKB">
        <authorList>
            <consortium name="WormBaseParasite"/>
        </authorList>
    </citation>
    <scope>IDENTIFICATION</scope>
</reference>
<feature type="region of interest" description="Disordered" evidence="1">
    <location>
        <begin position="1"/>
        <end position="24"/>
    </location>
</feature>
<evidence type="ECO:0000313" key="3">
    <source>
        <dbReference type="WBParaSite" id="Pan_g8465.t1"/>
    </source>
</evidence>